<reference evidence="3" key="1">
    <citation type="submission" date="2016-10" db="EMBL/GenBank/DDBJ databases">
        <authorList>
            <person name="Varghese N."/>
            <person name="Submissions S."/>
        </authorList>
    </citation>
    <scope>NUCLEOTIDE SEQUENCE [LARGE SCALE GENOMIC DNA]</scope>
    <source>
        <strain evidence="3">DSM 43161</strain>
    </source>
</reference>
<proteinExistence type="predicted"/>
<dbReference type="OrthoDB" id="5191687at2"/>
<dbReference type="AlphaFoldDB" id="A0A1I5CKH0"/>
<name>A0A1I5CKH0_9ACTN</name>
<organism evidence="2 3">
    <name type="scientific">Geodermatophilus obscurus</name>
    <dbReference type="NCBI Taxonomy" id="1861"/>
    <lineage>
        <taxon>Bacteria</taxon>
        <taxon>Bacillati</taxon>
        <taxon>Actinomycetota</taxon>
        <taxon>Actinomycetes</taxon>
        <taxon>Geodermatophilales</taxon>
        <taxon>Geodermatophilaceae</taxon>
        <taxon>Geodermatophilus</taxon>
    </lineage>
</organism>
<evidence type="ECO:0000313" key="2">
    <source>
        <dbReference type="EMBL" id="SFN87397.1"/>
    </source>
</evidence>
<feature type="transmembrane region" description="Helical" evidence="1">
    <location>
        <begin position="34"/>
        <end position="54"/>
    </location>
</feature>
<evidence type="ECO:0000256" key="1">
    <source>
        <dbReference type="SAM" id="Phobius"/>
    </source>
</evidence>
<evidence type="ECO:0000313" key="3">
    <source>
        <dbReference type="Proteomes" id="UP000183642"/>
    </source>
</evidence>
<dbReference type="Proteomes" id="UP000183642">
    <property type="component" value="Unassembled WGS sequence"/>
</dbReference>
<keyword evidence="1" id="KW-0472">Membrane</keyword>
<accession>A0A1I5CKH0</accession>
<keyword evidence="1" id="KW-0812">Transmembrane</keyword>
<keyword evidence="3" id="KW-1185">Reference proteome</keyword>
<feature type="transmembrane region" description="Helical" evidence="1">
    <location>
        <begin position="7"/>
        <end position="28"/>
    </location>
</feature>
<keyword evidence="1" id="KW-1133">Transmembrane helix</keyword>
<protein>
    <submittedName>
        <fullName evidence="2">Uncharacterized protein</fullName>
    </submittedName>
</protein>
<gene>
    <name evidence="2" type="ORF">SAMN05660359_00369</name>
</gene>
<sequence length="80" mass="8367">MRARTVWGVVWIVVGLAVSIGGMVLAIVDPGRAVLGGIGFGVGILPFVVGLFLVRHALPEPENGGGRPWNTAGSLWDVFD</sequence>
<dbReference type="RefSeq" id="WP_075011792.1">
    <property type="nucleotide sequence ID" value="NZ_FOWE01000001.1"/>
</dbReference>
<dbReference type="EMBL" id="FOWE01000001">
    <property type="protein sequence ID" value="SFN87397.1"/>
    <property type="molecule type" value="Genomic_DNA"/>
</dbReference>